<dbReference type="EnsemblPlants" id="TuG1812G0200003241.01.T01">
    <property type="protein sequence ID" value="TuG1812G0200003241.01.T01"/>
    <property type="gene ID" value="TuG1812G0200003241.01"/>
</dbReference>
<protein>
    <submittedName>
        <fullName evidence="1">Uncharacterized protein</fullName>
    </submittedName>
</protein>
<dbReference type="Proteomes" id="UP000015106">
    <property type="component" value="Chromosome 2"/>
</dbReference>
<evidence type="ECO:0000313" key="1">
    <source>
        <dbReference type="EnsemblPlants" id="TuG1812G0200003241.01.T01"/>
    </source>
</evidence>
<dbReference type="AlphaFoldDB" id="A0A8R7PFK9"/>
<sequence>RRPPCRCLCSGSAPLPPPLSSLSRCAAQVKVAELTLFFAWFLPAAGAHQVAGHDRALQGRRQDLLHRRGTPPHLTSSRLPHVPSTAFSASPSWNSLAYGEVVVVCV</sequence>
<dbReference type="Gramene" id="TuG1812G0200003241.01.T01">
    <property type="protein sequence ID" value="TuG1812G0200003241.01.T01"/>
    <property type="gene ID" value="TuG1812G0200003241.01"/>
</dbReference>
<keyword evidence="2" id="KW-1185">Reference proteome</keyword>
<reference evidence="1" key="2">
    <citation type="submission" date="2018-03" db="EMBL/GenBank/DDBJ databases">
        <title>The Triticum urartu genome reveals the dynamic nature of wheat genome evolution.</title>
        <authorList>
            <person name="Ling H."/>
            <person name="Ma B."/>
            <person name="Shi X."/>
            <person name="Liu H."/>
            <person name="Dong L."/>
            <person name="Sun H."/>
            <person name="Cao Y."/>
            <person name="Gao Q."/>
            <person name="Zheng S."/>
            <person name="Li Y."/>
            <person name="Yu Y."/>
            <person name="Du H."/>
            <person name="Qi M."/>
            <person name="Li Y."/>
            <person name="Yu H."/>
            <person name="Cui Y."/>
            <person name="Wang N."/>
            <person name="Chen C."/>
            <person name="Wu H."/>
            <person name="Zhao Y."/>
            <person name="Zhang J."/>
            <person name="Li Y."/>
            <person name="Zhou W."/>
            <person name="Zhang B."/>
            <person name="Hu W."/>
            <person name="Eijk M."/>
            <person name="Tang J."/>
            <person name="Witsenboer H."/>
            <person name="Zhao S."/>
            <person name="Li Z."/>
            <person name="Zhang A."/>
            <person name="Wang D."/>
            <person name="Liang C."/>
        </authorList>
    </citation>
    <scope>NUCLEOTIDE SEQUENCE [LARGE SCALE GENOMIC DNA]</scope>
    <source>
        <strain evidence="1">cv. G1812</strain>
    </source>
</reference>
<organism evidence="1 2">
    <name type="scientific">Triticum urartu</name>
    <name type="common">Red wild einkorn</name>
    <name type="synonym">Crithodium urartu</name>
    <dbReference type="NCBI Taxonomy" id="4572"/>
    <lineage>
        <taxon>Eukaryota</taxon>
        <taxon>Viridiplantae</taxon>
        <taxon>Streptophyta</taxon>
        <taxon>Embryophyta</taxon>
        <taxon>Tracheophyta</taxon>
        <taxon>Spermatophyta</taxon>
        <taxon>Magnoliopsida</taxon>
        <taxon>Liliopsida</taxon>
        <taxon>Poales</taxon>
        <taxon>Poaceae</taxon>
        <taxon>BOP clade</taxon>
        <taxon>Pooideae</taxon>
        <taxon>Triticodae</taxon>
        <taxon>Triticeae</taxon>
        <taxon>Triticinae</taxon>
        <taxon>Triticum</taxon>
    </lineage>
</organism>
<name>A0A8R7PFK9_TRIUA</name>
<proteinExistence type="predicted"/>
<reference evidence="2" key="1">
    <citation type="journal article" date="2013" name="Nature">
        <title>Draft genome of the wheat A-genome progenitor Triticum urartu.</title>
        <authorList>
            <person name="Ling H.Q."/>
            <person name="Zhao S."/>
            <person name="Liu D."/>
            <person name="Wang J."/>
            <person name="Sun H."/>
            <person name="Zhang C."/>
            <person name="Fan H."/>
            <person name="Li D."/>
            <person name="Dong L."/>
            <person name="Tao Y."/>
            <person name="Gao C."/>
            <person name="Wu H."/>
            <person name="Li Y."/>
            <person name="Cui Y."/>
            <person name="Guo X."/>
            <person name="Zheng S."/>
            <person name="Wang B."/>
            <person name="Yu K."/>
            <person name="Liang Q."/>
            <person name="Yang W."/>
            <person name="Lou X."/>
            <person name="Chen J."/>
            <person name="Feng M."/>
            <person name="Jian J."/>
            <person name="Zhang X."/>
            <person name="Luo G."/>
            <person name="Jiang Y."/>
            <person name="Liu J."/>
            <person name="Wang Z."/>
            <person name="Sha Y."/>
            <person name="Zhang B."/>
            <person name="Wu H."/>
            <person name="Tang D."/>
            <person name="Shen Q."/>
            <person name="Xue P."/>
            <person name="Zou S."/>
            <person name="Wang X."/>
            <person name="Liu X."/>
            <person name="Wang F."/>
            <person name="Yang Y."/>
            <person name="An X."/>
            <person name="Dong Z."/>
            <person name="Zhang K."/>
            <person name="Zhang X."/>
            <person name="Luo M.C."/>
            <person name="Dvorak J."/>
            <person name="Tong Y."/>
            <person name="Wang J."/>
            <person name="Yang H."/>
            <person name="Li Z."/>
            <person name="Wang D."/>
            <person name="Zhang A."/>
            <person name="Wang J."/>
        </authorList>
    </citation>
    <scope>NUCLEOTIDE SEQUENCE</scope>
    <source>
        <strain evidence="2">cv. G1812</strain>
    </source>
</reference>
<evidence type="ECO:0000313" key="2">
    <source>
        <dbReference type="Proteomes" id="UP000015106"/>
    </source>
</evidence>
<reference evidence="1" key="3">
    <citation type="submission" date="2022-06" db="UniProtKB">
        <authorList>
            <consortium name="EnsemblPlants"/>
        </authorList>
    </citation>
    <scope>IDENTIFICATION</scope>
</reference>
<accession>A0A8R7PFK9</accession>